<sequence>MSNLKYKAFPISEGRAKGEVLISKDPINFYIVKPESGVLFEAGHNLEGESIADKILVFPSDKGSSVVQMDSLYQMNKHGNMPKGLIIEHASTVLVSAAIVMEIPLITDVDSEFYQKIKSGDKVLIDTEKECVEIIE</sequence>
<dbReference type="Proteomes" id="UP001637993">
    <property type="component" value="Unassembled WGS sequence"/>
</dbReference>
<organism evidence="3 4">
    <name type="scientific">Anaerococcus groningensis</name>
    <dbReference type="NCBI Taxonomy" id="3115616"/>
    <lineage>
        <taxon>Bacteria</taxon>
        <taxon>Bacillati</taxon>
        <taxon>Bacillota</taxon>
        <taxon>Tissierellia</taxon>
        <taxon>Tissierellales</taxon>
        <taxon>Peptoniphilaceae</taxon>
        <taxon>Anaerococcus</taxon>
    </lineage>
</organism>
<evidence type="ECO:0000313" key="4">
    <source>
        <dbReference type="Proteomes" id="UP001637993"/>
    </source>
</evidence>
<reference evidence="3 4" key="1">
    <citation type="journal article" date="2025" name="Anaerobe">
        <title>Description of Anaerococcus kampingiae sp. nov., Anaerococcus groningensis sp. nov., Anaerococcus martiniensis sp. nov., and Anaerococcus cruorum sp. nov., isolated from human clinical specimens.</title>
        <authorList>
            <person name="Boiten K.E."/>
            <person name="Meijer J."/>
            <person name="van Wezel E.M."/>
            <person name="Veloo A.C.M."/>
        </authorList>
    </citation>
    <scope>NUCLEOTIDE SEQUENCE [LARGE SCALE GENOMIC DNA]</scope>
    <source>
        <strain evidence="3 4">ENR1011</strain>
    </source>
</reference>
<keyword evidence="1" id="KW-0456">Lyase</keyword>
<feature type="domain" description="Phosphomevalonate dehydratase small subunit-like" evidence="2">
    <location>
        <begin position="31"/>
        <end position="105"/>
    </location>
</feature>
<dbReference type="Gene3D" id="3.50.30.10">
    <property type="entry name" value="Phosphohistidine domain"/>
    <property type="match status" value="1"/>
</dbReference>
<dbReference type="Pfam" id="PF01989">
    <property type="entry name" value="AcnX_swivel_put"/>
    <property type="match status" value="1"/>
</dbReference>
<accession>A0ABW9MZJ6</accession>
<dbReference type="SUPFAM" id="SSF52016">
    <property type="entry name" value="LeuD/IlvD-like"/>
    <property type="match status" value="1"/>
</dbReference>
<gene>
    <name evidence="3" type="ORF">AB9Q04_02810</name>
</gene>
<proteinExistence type="predicted"/>
<evidence type="ECO:0000256" key="1">
    <source>
        <dbReference type="ARBA" id="ARBA00023239"/>
    </source>
</evidence>
<dbReference type="EMBL" id="JBGMEG010000003">
    <property type="protein sequence ID" value="MFO3717282.1"/>
    <property type="molecule type" value="Genomic_DNA"/>
</dbReference>
<dbReference type="InterPro" id="IPR002840">
    <property type="entry name" value="PMDh-S-like_dom"/>
</dbReference>
<comment type="caution">
    <text evidence="3">The sequence shown here is derived from an EMBL/GenBank/DDBJ whole genome shotgun (WGS) entry which is preliminary data.</text>
</comment>
<protein>
    <submittedName>
        <fullName evidence="3">Aconitase X swivel domain-containing protein</fullName>
    </submittedName>
</protein>
<name>A0ABW9MZJ6_9FIRM</name>
<evidence type="ECO:0000313" key="3">
    <source>
        <dbReference type="EMBL" id="MFO3717282.1"/>
    </source>
</evidence>
<keyword evidence="4" id="KW-1185">Reference proteome</keyword>
<dbReference type="RefSeq" id="WP_410023863.1">
    <property type="nucleotide sequence ID" value="NZ_JBGMEG010000003.1"/>
</dbReference>
<evidence type="ECO:0000259" key="2">
    <source>
        <dbReference type="Pfam" id="PF01989"/>
    </source>
</evidence>